<dbReference type="Proteomes" id="UP000604046">
    <property type="component" value="Unassembled WGS sequence"/>
</dbReference>
<dbReference type="AlphaFoldDB" id="A0A812QEF6"/>
<comment type="caution">
    <text evidence="1">The sequence shown here is derived from an EMBL/GenBank/DDBJ whole genome shotgun (WGS) entry which is preliminary data.</text>
</comment>
<name>A0A812QEF6_9DINO</name>
<proteinExistence type="predicted"/>
<accession>A0A812QEF6</accession>
<organism evidence="1 2">
    <name type="scientific">Symbiodinium natans</name>
    <dbReference type="NCBI Taxonomy" id="878477"/>
    <lineage>
        <taxon>Eukaryota</taxon>
        <taxon>Sar</taxon>
        <taxon>Alveolata</taxon>
        <taxon>Dinophyceae</taxon>
        <taxon>Suessiales</taxon>
        <taxon>Symbiodiniaceae</taxon>
        <taxon>Symbiodinium</taxon>
    </lineage>
</organism>
<protein>
    <submittedName>
        <fullName evidence="1">Uncharacterized protein</fullName>
    </submittedName>
</protein>
<gene>
    <name evidence="1" type="ORF">SNAT2548_LOCUS21341</name>
</gene>
<evidence type="ECO:0000313" key="2">
    <source>
        <dbReference type="Proteomes" id="UP000604046"/>
    </source>
</evidence>
<reference evidence="1" key="1">
    <citation type="submission" date="2021-02" db="EMBL/GenBank/DDBJ databases">
        <authorList>
            <person name="Dougan E. K."/>
            <person name="Rhodes N."/>
            <person name="Thang M."/>
            <person name="Chan C."/>
        </authorList>
    </citation>
    <scope>NUCLEOTIDE SEQUENCE</scope>
</reference>
<sequence length="55" mass="6453">DRIAVTEALEHRLFTSGPNVIRDPSRETSAPKYVTLEFEKEPDLDEKLLRKYFCK</sequence>
<feature type="non-terminal residue" evidence="1">
    <location>
        <position position="1"/>
    </location>
</feature>
<evidence type="ECO:0000313" key="1">
    <source>
        <dbReference type="EMBL" id="CAE7391580.1"/>
    </source>
</evidence>
<dbReference type="EMBL" id="CAJNDS010002248">
    <property type="protein sequence ID" value="CAE7391580.1"/>
    <property type="molecule type" value="Genomic_DNA"/>
</dbReference>
<feature type="non-terminal residue" evidence="1">
    <location>
        <position position="55"/>
    </location>
</feature>
<dbReference type="OrthoDB" id="192887at2759"/>
<keyword evidence="2" id="KW-1185">Reference proteome</keyword>